<name>A0AAD7SA10_9TELE</name>
<feature type="compositionally biased region" description="Acidic residues" evidence="1">
    <location>
        <begin position="222"/>
        <end position="233"/>
    </location>
</feature>
<feature type="region of interest" description="Disordered" evidence="1">
    <location>
        <begin position="155"/>
        <end position="233"/>
    </location>
</feature>
<feature type="region of interest" description="Disordered" evidence="1">
    <location>
        <begin position="123"/>
        <end position="143"/>
    </location>
</feature>
<comment type="caution">
    <text evidence="2">The sequence shown here is derived from an EMBL/GenBank/DDBJ whole genome shotgun (WGS) entry which is preliminary data.</text>
</comment>
<keyword evidence="3" id="KW-1185">Reference proteome</keyword>
<dbReference type="AlphaFoldDB" id="A0AAD7SA10"/>
<gene>
    <name evidence="2" type="ORF">AAFF_G00419310</name>
</gene>
<organism evidence="2 3">
    <name type="scientific">Aldrovandia affinis</name>
    <dbReference type="NCBI Taxonomy" id="143900"/>
    <lineage>
        <taxon>Eukaryota</taxon>
        <taxon>Metazoa</taxon>
        <taxon>Chordata</taxon>
        <taxon>Craniata</taxon>
        <taxon>Vertebrata</taxon>
        <taxon>Euteleostomi</taxon>
        <taxon>Actinopterygii</taxon>
        <taxon>Neopterygii</taxon>
        <taxon>Teleostei</taxon>
        <taxon>Notacanthiformes</taxon>
        <taxon>Halosauridae</taxon>
        <taxon>Aldrovandia</taxon>
    </lineage>
</organism>
<accession>A0AAD7SA10</accession>
<sequence length="233" mass="25997">MSYSVTLQRQLIDIMEVLAKAAVADICKLFDEESAVLRWEMSRSQYENDALNKKLLHMERELRTARGHGTEGVRKMSVSLSTEVQTGDETQVEQGVEHSPAINCVSGKEFCVNLWRDGVPIVHEPDDDSPLQSVTRAESTEERPDLFLIKEEKFEEDLGNSDSRSGMEISGETVSEPDAIAVEGSHTEHQHCEDECDSHSTTSEGPEEQDTYPIPTVTTAEAENEGNQEIDLE</sequence>
<protein>
    <submittedName>
        <fullName evidence="2">Uncharacterized protein</fullName>
    </submittedName>
</protein>
<dbReference type="Proteomes" id="UP001221898">
    <property type="component" value="Unassembled WGS sequence"/>
</dbReference>
<proteinExistence type="predicted"/>
<evidence type="ECO:0000256" key="1">
    <source>
        <dbReference type="SAM" id="MobiDB-lite"/>
    </source>
</evidence>
<evidence type="ECO:0000313" key="2">
    <source>
        <dbReference type="EMBL" id="KAJ8398734.1"/>
    </source>
</evidence>
<reference evidence="2" key="1">
    <citation type="journal article" date="2023" name="Science">
        <title>Genome structures resolve the early diversification of teleost fishes.</title>
        <authorList>
            <person name="Parey E."/>
            <person name="Louis A."/>
            <person name="Montfort J."/>
            <person name="Bouchez O."/>
            <person name="Roques C."/>
            <person name="Iampietro C."/>
            <person name="Lluch J."/>
            <person name="Castinel A."/>
            <person name="Donnadieu C."/>
            <person name="Desvignes T."/>
            <person name="Floi Bucao C."/>
            <person name="Jouanno E."/>
            <person name="Wen M."/>
            <person name="Mejri S."/>
            <person name="Dirks R."/>
            <person name="Jansen H."/>
            <person name="Henkel C."/>
            <person name="Chen W.J."/>
            <person name="Zahm M."/>
            <person name="Cabau C."/>
            <person name="Klopp C."/>
            <person name="Thompson A.W."/>
            <person name="Robinson-Rechavi M."/>
            <person name="Braasch I."/>
            <person name="Lecointre G."/>
            <person name="Bobe J."/>
            <person name="Postlethwait J.H."/>
            <person name="Berthelot C."/>
            <person name="Roest Crollius H."/>
            <person name="Guiguen Y."/>
        </authorList>
    </citation>
    <scope>NUCLEOTIDE SEQUENCE</scope>
    <source>
        <strain evidence="2">NC1722</strain>
    </source>
</reference>
<dbReference type="EMBL" id="JAINUG010000088">
    <property type="protein sequence ID" value="KAJ8398734.1"/>
    <property type="molecule type" value="Genomic_DNA"/>
</dbReference>
<evidence type="ECO:0000313" key="3">
    <source>
        <dbReference type="Proteomes" id="UP001221898"/>
    </source>
</evidence>